<proteinExistence type="predicted"/>
<evidence type="ECO:0000313" key="1">
    <source>
        <dbReference type="EMBL" id="MBD2844506.1"/>
    </source>
</evidence>
<dbReference type="Proteomes" id="UP000621560">
    <property type="component" value="Unassembled WGS sequence"/>
</dbReference>
<dbReference type="EMBL" id="JACXIZ010000011">
    <property type="protein sequence ID" value="MBD2844506.1"/>
    <property type="molecule type" value="Genomic_DNA"/>
</dbReference>
<accession>A0A927BRD7</accession>
<reference evidence="1" key="1">
    <citation type="submission" date="2020-09" db="EMBL/GenBank/DDBJ databases">
        <title>A novel bacterium of genus Paenibacillus, isolated from South China Sea.</title>
        <authorList>
            <person name="Huang H."/>
            <person name="Mo K."/>
            <person name="Hu Y."/>
        </authorList>
    </citation>
    <scope>NUCLEOTIDE SEQUENCE</scope>
    <source>
        <strain evidence="1">IB182496</strain>
    </source>
</reference>
<evidence type="ECO:0000313" key="2">
    <source>
        <dbReference type="Proteomes" id="UP000621560"/>
    </source>
</evidence>
<protein>
    <submittedName>
        <fullName evidence="1">Uncharacterized protein</fullName>
    </submittedName>
</protein>
<keyword evidence="2" id="KW-1185">Reference proteome</keyword>
<name>A0A927BRD7_9BACL</name>
<organism evidence="1 2">
    <name type="scientific">Paenibacillus sabuli</name>
    <dbReference type="NCBI Taxonomy" id="2772509"/>
    <lineage>
        <taxon>Bacteria</taxon>
        <taxon>Bacillati</taxon>
        <taxon>Bacillota</taxon>
        <taxon>Bacilli</taxon>
        <taxon>Bacillales</taxon>
        <taxon>Paenibacillaceae</taxon>
        <taxon>Paenibacillus</taxon>
    </lineage>
</organism>
<sequence>MEHPDVAGLTFTGSNHVGRTDRTEAWSQVSSRLASKNGRGYCAVVISWSSSCINTRSIAL</sequence>
<dbReference type="AlphaFoldDB" id="A0A927BRD7"/>
<comment type="caution">
    <text evidence="1">The sequence shown here is derived from an EMBL/GenBank/DDBJ whole genome shotgun (WGS) entry which is preliminary data.</text>
</comment>
<gene>
    <name evidence="1" type="ORF">IDH44_04830</name>
</gene>